<accession>A0A101GSX7</accession>
<dbReference type="Proteomes" id="UP000054323">
    <property type="component" value="Unassembled WGS sequence"/>
</dbReference>
<dbReference type="PATRIC" id="fig|2198.3.peg.1435"/>
<comment type="caution">
    <text evidence="3">The sequence shown here is derived from an EMBL/GenBank/DDBJ whole genome shotgun (WGS) entry which is preliminary data.</text>
</comment>
<organism evidence="3 5">
    <name type="scientific">Methanoculleus marisnigri</name>
    <dbReference type="NCBI Taxonomy" id="2198"/>
    <lineage>
        <taxon>Archaea</taxon>
        <taxon>Methanobacteriati</taxon>
        <taxon>Methanobacteriota</taxon>
        <taxon>Stenosarchaea group</taxon>
        <taxon>Methanomicrobia</taxon>
        <taxon>Methanomicrobiales</taxon>
        <taxon>Methanomicrobiaceae</taxon>
        <taxon>Methanoculleus</taxon>
    </lineage>
</organism>
<gene>
    <name evidence="3" type="ORF">XD82_0021</name>
    <name evidence="4" type="ORF">XE10_0048</name>
</gene>
<evidence type="ECO:0000259" key="2">
    <source>
        <dbReference type="Pfam" id="PF25939"/>
    </source>
</evidence>
<evidence type="ECO:0000256" key="1">
    <source>
        <dbReference type="SAM" id="Phobius"/>
    </source>
</evidence>
<sequence>MRRIPFGEHATAGLILIGTAAVLMLVLVFTARSDLASASVILCSAVFFLVGIFFVTLQKGDSVDADIAGLLAADAVVSTARHAADLGIAGNGFVIPVRNAADGATPVHFVPVTEGGGIPEIVDTYSYLTDAACPGILLVPSGRTLLTTLQKEFNLHVPEESEAIGTAVREVFEDVLEIADRVETTVSDDQIVVEIRGYRLFSGCVRVREESAKICTMYPCPACSLVACIFAVGLDRPVAIRQIAAEQKTRSLTIVCGILPGPGTDA</sequence>
<dbReference type="EMBL" id="LGGD01000001">
    <property type="protein sequence ID" value="KUK63949.1"/>
    <property type="molecule type" value="Genomic_DNA"/>
</dbReference>
<evidence type="ECO:0000313" key="4">
    <source>
        <dbReference type="EMBL" id="KUL05688.1"/>
    </source>
</evidence>
<evidence type="ECO:0000313" key="6">
    <source>
        <dbReference type="Proteomes" id="UP000054598"/>
    </source>
</evidence>
<keyword evidence="1" id="KW-1133">Transmembrane helix</keyword>
<reference evidence="3" key="1">
    <citation type="journal article" date="2015" name="MBio">
        <title>Genome-resolved metagenomic analysis reveals roles for candidate phyla and other microbial community members in biogeochemical transformations in oil reservoirs.</title>
        <authorList>
            <person name="Hu P."/>
            <person name="Tom L."/>
            <person name="Singh A."/>
            <person name="Thomas B.C."/>
            <person name="Baker B.J."/>
            <person name="Piceno Y.M."/>
            <person name="Andersen G.L."/>
            <person name="Banfield J.F."/>
        </authorList>
    </citation>
    <scope>NUCLEOTIDE SEQUENCE [LARGE SCALE GENOMIC DNA]</scope>
    <source>
        <strain evidence="3">62_101</strain>
        <strain evidence="4">63_41</strain>
    </source>
</reference>
<keyword evidence="1" id="KW-0472">Membrane</keyword>
<reference evidence="5 6" key="2">
    <citation type="journal article" date="2015" name="MBio">
        <title>Genome-Resolved Metagenomic Analysis Reveals Roles for Candidate Phyla and Other Microbial Community Members in Biogeochemical Transformations in Oil Reservoirs.</title>
        <authorList>
            <person name="Hu P."/>
            <person name="Tom L."/>
            <person name="Singh A."/>
            <person name="Thomas B.C."/>
            <person name="Baker B.J."/>
            <person name="Piceno Y.M."/>
            <person name="Andersen G.L."/>
            <person name="Banfield J.F."/>
        </authorList>
    </citation>
    <scope>NUCLEOTIDE SEQUENCE [LARGE SCALE GENOMIC DNA]</scope>
</reference>
<dbReference type="InterPro" id="IPR058288">
    <property type="entry name" value="DUF7982"/>
</dbReference>
<feature type="transmembrane region" description="Helical" evidence="1">
    <location>
        <begin position="35"/>
        <end position="57"/>
    </location>
</feature>
<feature type="transmembrane region" description="Helical" evidence="1">
    <location>
        <begin position="12"/>
        <end position="29"/>
    </location>
</feature>
<dbReference type="EMBL" id="LGHE01000002">
    <property type="protein sequence ID" value="KUL05688.1"/>
    <property type="molecule type" value="Genomic_DNA"/>
</dbReference>
<dbReference type="Pfam" id="PF25939">
    <property type="entry name" value="DUF7982"/>
    <property type="match status" value="1"/>
</dbReference>
<evidence type="ECO:0000313" key="5">
    <source>
        <dbReference type="Proteomes" id="UP000054323"/>
    </source>
</evidence>
<keyword evidence="1" id="KW-0812">Transmembrane</keyword>
<proteinExistence type="predicted"/>
<protein>
    <recommendedName>
        <fullName evidence="2">DUF7982 domain-containing protein</fullName>
    </recommendedName>
</protein>
<feature type="domain" description="DUF7982" evidence="2">
    <location>
        <begin position="11"/>
        <end position="254"/>
    </location>
</feature>
<dbReference type="Proteomes" id="UP000054598">
    <property type="component" value="Unassembled WGS sequence"/>
</dbReference>
<name>A0A101GSX7_9EURY</name>
<dbReference type="AlphaFoldDB" id="A0A101GSX7"/>
<evidence type="ECO:0000313" key="3">
    <source>
        <dbReference type="EMBL" id="KUK63949.1"/>
    </source>
</evidence>